<evidence type="ECO:0000256" key="1">
    <source>
        <dbReference type="SAM" id="MobiDB-lite"/>
    </source>
</evidence>
<keyword evidence="3" id="KW-1185">Reference proteome</keyword>
<organism evidence="2 3">
    <name type="scientific">Lentinus brumalis</name>
    <dbReference type="NCBI Taxonomy" id="2498619"/>
    <lineage>
        <taxon>Eukaryota</taxon>
        <taxon>Fungi</taxon>
        <taxon>Dikarya</taxon>
        <taxon>Basidiomycota</taxon>
        <taxon>Agaricomycotina</taxon>
        <taxon>Agaricomycetes</taxon>
        <taxon>Polyporales</taxon>
        <taxon>Polyporaceae</taxon>
        <taxon>Lentinus</taxon>
    </lineage>
</organism>
<feature type="compositionally biased region" description="Acidic residues" evidence="1">
    <location>
        <begin position="401"/>
        <end position="419"/>
    </location>
</feature>
<dbReference type="SUPFAM" id="SSF50978">
    <property type="entry name" value="WD40 repeat-like"/>
    <property type="match status" value="1"/>
</dbReference>
<dbReference type="PANTHER" id="PTHR13211:SF0">
    <property type="entry name" value="TELOMERASE CAJAL BODY PROTEIN 1"/>
    <property type="match status" value="1"/>
</dbReference>
<dbReference type="SMART" id="SM00320">
    <property type="entry name" value="WD40"/>
    <property type="match status" value="4"/>
</dbReference>
<evidence type="ECO:0000313" key="3">
    <source>
        <dbReference type="Proteomes" id="UP000256964"/>
    </source>
</evidence>
<dbReference type="AlphaFoldDB" id="A0A371DAN5"/>
<dbReference type="OrthoDB" id="239865at2759"/>
<dbReference type="STRING" id="139420.A0A371DAN5"/>
<reference evidence="2 3" key="1">
    <citation type="journal article" date="2018" name="Biotechnol. Biofuels">
        <title>Integrative visual omics of the white-rot fungus Polyporus brumalis exposes the biotechnological potential of its oxidative enzymes for delignifying raw plant biomass.</title>
        <authorList>
            <person name="Miyauchi S."/>
            <person name="Rancon A."/>
            <person name="Drula E."/>
            <person name="Hage H."/>
            <person name="Chaduli D."/>
            <person name="Favel A."/>
            <person name="Grisel S."/>
            <person name="Henrissat B."/>
            <person name="Herpoel-Gimbert I."/>
            <person name="Ruiz-Duenas F.J."/>
            <person name="Chevret D."/>
            <person name="Hainaut M."/>
            <person name="Lin J."/>
            <person name="Wang M."/>
            <person name="Pangilinan J."/>
            <person name="Lipzen A."/>
            <person name="Lesage-Meessen L."/>
            <person name="Navarro D."/>
            <person name="Riley R."/>
            <person name="Grigoriev I.V."/>
            <person name="Zhou S."/>
            <person name="Raouche S."/>
            <person name="Rosso M.N."/>
        </authorList>
    </citation>
    <scope>NUCLEOTIDE SEQUENCE [LARGE SCALE GENOMIC DNA]</scope>
    <source>
        <strain evidence="2 3">BRFM 1820</strain>
    </source>
</reference>
<dbReference type="Proteomes" id="UP000256964">
    <property type="component" value="Unassembled WGS sequence"/>
</dbReference>
<accession>A0A371DAN5</accession>
<protein>
    <submittedName>
        <fullName evidence="2">WD40 repeat-like protein</fullName>
    </submittedName>
</protein>
<feature type="region of interest" description="Disordered" evidence="1">
    <location>
        <begin position="388"/>
        <end position="458"/>
    </location>
</feature>
<feature type="compositionally biased region" description="Polar residues" evidence="1">
    <location>
        <begin position="423"/>
        <end position="444"/>
    </location>
</feature>
<sequence length="458" mass="49725">MTVAPKSLCTSHVHEGRLEASDTGDSSVFPRLARWCPDGSVALIQYEDATFNYPELPTELLGISVDATTLPLLPKRLTQPAPILDYTWYPSATIRDPASFCFVASVRECPVKLFDASDGRLRASYRIVDHRERQIAPHSVVFNTGANRLYCGFEDAIEVFDIHRPGEGTRLHTTPSKKSRDGLKGIISALAFAPDMSSDLYAAGSFSPSAPSSSNIAIFSESTGEVPVMFVGAEGQQVGAGYGVRASVSQLMFNPARPYLLYASFRRVEPIYCWDLRGDVTQPVEILTTLSPTAPIGTKLRKTSTNQRLRFDIDYGGKWLAVGGEDGGISVFDLAAHADTVVGENAAHTDSTPRNMPVMQYDGHHDAVGSVAFHPLRSLLLSVSGSRHFDRSNQSAGYSSEESEDDEDDEIIACDEDAPPSDQAKSTRITINRQRLQPTSQDSSVKLWDFGGGAGVAV</sequence>
<dbReference type="InterPro" id="IPR001680">
    <property type="entry name" value="WD40_rpt"/>
</dbReference>
<name>A0A371DAN5_9APHY</name>
<dbReference type="Gene3D" id="2.130.10.10">
    <property type="entry name" value="YVTN repeat-like/Quinoprotein amine dehydrogenase"/>
    <property type="match status" value="2"/>
</dbReference>
<dbReference type="InterPro" id="IPR036322">
    <property type="entry name" value="WD40_repeat_dom_sf"/>
</dbReference>
<proteinExistence type="predicted"/>
<dbReference type="PANTHER" id="PTHR13211">
    <property type="entry name" value="TELOMERASE CAJAL BODY PROTEIN 1"/>
    <property type="match status" value="1"/>
</dbReference>
<dbReference type="Pfam" id="PF00400">
    <property type="entry name" value="WD40"/>
    <property type="match status" value="1"/>
</dbReference>
<dbReference type="InterPro" id="IPR015943">
    <property type="entry name" value="WD40/YVTN_repeat-like_dom_sf"/>
</dbReference>
<dbReference type="InterPro" id="IPR051150">
    <property type="entry name" value="SWT21/TCAB1_mRNA_Telomere"/>
</dbReference>
<gene>
    <name evidence="2" type="ORF">OH76DRAFT_1403486</name>
</gene>
<dbReference type="EMBL" id="KZ857404">
    <property type="protein sequence ID" value="RDX49605.1"/>
    <property type="molecule type" value="Genomic_DNA"/>
</dbReference>
<evidence type="ECO:0000313" key="2">
    <source>
        <dbReference type="EMBL" id="RDX49605.1"/>
    </source>
</evidence>